<dbReference type="PROSITE" id="PS51186">
    <property type="entry name" value="GNAT"/>
    <property type="match status" value="1"/>
</dbReference>
<dbReference type="CDD" id="cd04301">
    <property type="entry name" value="NAT_SF"/>
    <property type="match status" value="1"/>
</dbReference>
<feature type="domain" description="N-acetyltransferase" evidence="1">
    <location>
        <begin position="8"/>
        <end position="141"/>
    </location>
</feature>
<dbReference type="Pfam" id="PF18014">
    <property type="entry name" value="Acetyltransf_18"/>
    <property type="match status" value="1"/>
</dbReference>
<dbReference type="InterPro" id="IPR041496">
    <property type="entry name" value="YitH/HolE_GNAT"/>
</dbReference>
<dbReference type="InterPro" id="IPR000182">
    <property type="entry name" value="GNAT_dom"/>
</dbReference>
<evidence type="ECO:0000313" key="3">
    <source>
        <dbReference type="Proteomes" id="UP001225034"/>
    </source>
</evidence>
<accession>A0ABT9YCC3</accession>
<dbReference type="Gene3D" id="3.40.630.90">
    <property type="match status" value="1"/>
</dbReference>
<dbReference type="Pfam" id="PF13673">
    <property type="entry name" value="Acetyltransf_10"/>
    <property type="match status" value="1"/>
</dbReference>
<organism evidence="2 3">
    <name type="scientific">Alkalicoccobacillus murimartini</name>
    <dbReference type="NCBI Taxonomy" id="171685"/>
    <lineage>
        <taxon>Bacteria</taxon>
        <taxon>Bacillati</taxon>
        <taxon>Bacillota</taxon>
        <taxon>Bacilli</taxon>
        <taxon>Bacillales</taxon>
        <taxon>Bacillaceae</taxon>
        <taxon>Alkalicoccobacillus</taxon>
    </lineage>
</organism>
<dbReference type="SUPFAM" id="SSF55729">
    <property type="entry name" value="Acyl-CoA N-acyltransferases (Nat)"/>
    <property type="match status" value="1"/>
</dbReference>
<dbReference type="Proteomes" id="UP001225034">
    <property type="component" value="Unassembled WGS sequence"/>
</dbReference>
<dbReference type="EMBL" id="JAUSUA010000001">
    <property type="protein sequence ID" value="MDQ0205376.1"/>
    <property type="molecule type" value="Genomic_DNA"/>
</dbReference>
<keyword evidence="3" id="KW-1185">Reference proteome</keyword>
<dbReference type="Gene3D" id="3.40.630.30">
    <property type="match status" value="1"/>
</dbReference>
<name>A0ABT9YCC3_9BACI</name>
<sequence>MKKEFTLYTLKKLSHVDSENLINLSTLVGWDYDEQEINTVFNAGEIIGCMDSEDRLLASAAIIQYNHKTLYSIGMVIVHPDHRGLGLGRRVTESCLDAVSNNDRPVMLIATEQGKPLYEKMGFRVINYVHKYTCLTPKAFRSEECSPLIFLYRKEDFQSVVAIDEQAFGDKRECFLDSRIRQSEKCVVLKNNEGEITGYGMAIQTPQNLILGPIVSESNDQAITLMSELLRGYKGKVRIDVVQKHEKIIRYLEMIGFTKVAEPPVMALNHAAFPKRNGYLVAIAAQIFG</sequence>
<dbReference type="PANTHER" id="PTHR47237:SF2">
    <property type="entry name" value="BLL4206 PROTEIN"/>
    <property type="match status" value="1"/>
</dbReference>
<dbReference type="RefSeq" id="WP_306979013.1">
    <property type="nucleotide sequence ID" value="NZ_JAUSUA010000001.1"/>
</dbReference>
<dbReference type="PANTHER" id="PTHR47237">
    <property type="entry name" value="SLL0310 PROTEIN"/>
    <property type="match status" value="1"/>
</dbReference>
<gene>
    <name evidence="2" type="ORF">J2S05_000150</name>
</gene>
<reference evidence="2 3" key="1">
    <citation type="submission" date="2023-07" db="EMBL/GenBank/DDBJ databases">
        <title>Genomic Encyclopedia of Type Strains, Phase IV (KMG-IV): sequencing the most valuable type-strain genomes for metagenomic binning, comparative biology and taxonomic classification.</title>
        <authorList>
            <person name="Goeker M."/>
        </authorList>
    </citation>
    <scope>NUCLEOTIDE SEQUENCE [LARGE SCALE GENOMIC DNA]</scope>
    <source>
        <strain evidence="2 3">DSM 19154</strain>
    </source>
</reference>
<evidence type="ECO:0000313" key="2">
    <source>
        <dbReference type="EMBL" id="MDQ0205376.1"/>
    </source>
</evidence>
<protein>
    <submittedName>
        <fullName evidence="2">N-acetyltransferase YhbS</fullName>
    </submittedName>
</protein>
<comment type="caution">
    <text evidence="2">The sequence shown here is derived from an EMBL/GenBank/DDBJ whole genome shotgun (WGS) entry which is preliminary data.</text>
</comment>
<dbReference type="InterPro" id="IPR052729">
    <property type="entry name" value="Acyl/Acetyltrans_Enzymes"/>
</dbReference>
<proteinExistence type="predicted"/>
<dbReference type="InterPro" id="IPR016181">
    <property type="entry name" value="Acyl_CoA_acyltransferase"/>
</dbReference>
<evidence type="ECO:0000259" key="1">
    <source>
        <dbReference type="PROSITE" id="PS51186"/>
    </source>
</evidence>